<feature type="region of interest" description="Disordered" evidence="2">
    <location>
        <begin position="477"/>
        <end position="557"/>
    </location>
</feature>
<gene>
    <name evidence="5" type="primary">Bag3</name>
    <name evidence="5" type="ORF">NYCSEM_R09944</name>
</gene>
<dbReference type="SUPFAM" id="SSF51045">
    <property type="entry name" value="WW domain"/>
    <property type="match status" value="1"/>
</dbReference>
<dbReference type="InterPro" id="IPR036020">
    <property type="entry name" value="WW_dom_sf"/>
</dbReference>
<dbReference type="PROSITE" id="PS01159">
    <property type="entry name" value="WW_DOMAIN_1"/>
    <property type="match status" value="1"/>
</dbReference>
<dbReference type="GO" id="GO:0046716">
    <property type="term" value="P:muscle cell cellular homeostasis"/>
    <property type="evidence" value="ECO:0007669"/>
    <property type="project" value="TreeGrafter"/>
</dbReference>
<dbReference type="Pfam" id="PF00397">
    <property type="entry name" value="WW"/>
    <property type="match status" value="1"/>
</dbReference>
<feature type="non-terminal residue" evidence="5">
    <location>
        <position position="1"/>
    </location>
</feature>
<feature type="compositionally biased region" description="Basic and acidic residues" evidence="2">
    <location>
        <begin position="514"/>
        <end position="540"/>
    </location>
</feature>
<name>A0A7L1HE06_9CHAR</name>
<dbReference type="GO" id="GO:0010664">
    <property type="term" value="P:negative regulation of striated muscle cell apoptotic process"/>
    <property type="evidence" value="ECO:0007669"/>
    <property type="project" value="TreeGrafter"/>
</dbReference>
<dbReference type="CDD" id="cd00201">
    <property type="entry name" value="WW"/>
    <property type="match status" value="1"/>
</dbReference>
<keyword evidence="6" id="KW-1185">Reference proteome</keyword>
<sequence>MSTAAQTPPPPPMEGSAEPLPPGWEIKIDPQTGWPFFVDHNSRTTTWSDPRLRAAPQDGQSSANGPSRDSPKQPPAREGNMGYPKLRAGYIPIPVIHEGIDGRQQHPCFSAPQPGVQQYKTEAVPTTVQVQPPLRGAYGGPESPPRGPTEASQTDKQCGQTTAAAAAQAPAMHRAEPQPPAASDSPTVSPQSSGRPNAGSHQLPRGYIPIPVIHENIQRQPMQVYHQAQKTHYPAQQSEFQAHQPVFHKIQPDEREPKPTRAQSPFRVSQRGSSSRESSPARLTTQIQSPAPIRVQTVVDRPQVSQQQIPPQEPPLPPEIKPENKAVPPPETEVPSPYIPIQVTHQEPEPKLPPPEPPAMAEKADKKVPCTAKVVPPQERPPPEEAATPKTTESGEPQKHPGVLKVEAILEKVQMLEQAVDSFEGKKTDKKYLMIEEYLTKELLALDSVDPEGRADVRQARRDGVRKVQNILERLEQKAEDVPEPVEVDGLQPNLPEPKPPQEIMEIEPVVVKSKGDNSNKDAKEESKMERHQPETKEEVFTNLATTTNTPNNPTEP</sequence>
<dbReference type="AlphaFoldDB" id="A0A7L1HE06"/>
<evidence type="ECO:0000256" key="1">
    <source>
        <dbReference type="ARBA" id="ARBA00023186"/>
    </source>
</evidence>
<dbReference type="Proteomes" id="UP000586634">
    <property type="component" value="Unassembled WGS sequence"/>
</dbReference>
<evidence type="ECO:0000259" key="3">
    <source>
        <dbReference type="PROSITE" id="PS50020"/>
    </source>
</evidence>
<dbReference type="SUPFAM" id="SSF63491">
    <property type="entry name" value="BAG domain"/>
    <property type="match status" value="1"/>
</dbReference>
<dbReference type="EMBL" id="VXBJ01001763">
    <property type="protein sequence ID" value="NXN23509.1"/>
    <property type="molecule type" value="Genomic_DNA"/>
</dbReference>
<feature type="non-terminal residue" evidence="5">
    <location>
        <position position="557"/>
    </location>
</feature>
<dbReference type="Gene3D" id="1.20.58.120">
    <property type="entry name" value="BAG domain"/>
    <property type="match status" value="1"/>
</dbReference>
<feature type="compositionally biased region" description="Polar residues" evidence="2">
    <location>
        <begin position="150"/>
        <end position="159"/>
    </location>
</feature>
<dbReference type="Pfam" id="PF02179">
    <property type="entry name" value="BAG"/>
    <property type="match status" value="1"/>
</dbReference>
<dbReference type="GO" id="GO:0016020">
    <property type="term" value="C:membrane"/>
    <property type="evidence" value="ECO:0007669"/>
    <property type="project" value="TreeGrafter"/>
</dbReference>
<feature type="compositionally biased region" description="Polar residues" evidence="2">
    <location>
        <begin position="218"/>
        <end position="241"/>
    </location>
</feature>
<feature type="compositionally biased region" description="Polar residues" evidence="2">
    <location>
        <begin position="184"/>
        <end position="195"/>
    </location>
</feature>
<dbReference type="PANTHER" id="PTHR12329">
    <property type="entry name" value="BCL2-ASSOCIATED ATHANOGENE"/>
    <property type="match status" value="1"/>
</dbReference>
<dbReference type="Gene3D" id="2.20.70.10">
    <property type="match status" value="1"/>
</dbReference>
<protein>
    <submittedName>
        <fullName evidence="5">BAG3 regulator</fullName>
    </submittedName>
</protein>
<feature type="domain" description="BAG" evidence="4">
    <location>
        <begin position="402"/>
        <end position="479"/>
    </location>
</feature>
<evidence type="ECO:0000313" key="6">
    <source>
        <dbReference type="Proteomes" id="UP000586634"/>
    </source>
</evidence>
<dbReference type="SMART" id="SM00456">
    <property type="entry name" value="WW"/>
    <property type="match status" value="1"/>
</dbReference>
<feature type="domain" description="WW" evidence="3">
    <location>
        <begin position="18"/>
        <end position="52"/>
    </location>
</feature>
<reference evidence="5 6" key="1">
    <citation type="submission" date="2019-09" db="EMBL/GenBank/DDBJ databases">
        <title>Bird 10,000 Genomes (B10K) Project - Family phase.</title>
        <authorList>
            <person name="Zhang G."/>
        </authorList>
    </citation>
    <scope>NUCLEOTIDE SEQUENCE [LARGE SCALE GENOMIC DNA]</scope>
    <source>
        <strain evidence="5">B10K-DU-002-14</strain>
        <tissue evidence="5">Muscle</tissue>
    </source>
</reference>
<feature type="compositionally biased region" description="Basic and acidic residues" evidence="2">
    <location>
        <begin position="250"/>
        <end position="259"/>
    </location>
</feature>
<feature type="compositionally biased region" description="Polar residues" evidence="2">
    <location>
        <begin position="58"/>
        <end position="67"/>
    </location>
</feature>
<dbReference type="InterPro" id="IPR039773">
    <property type="entry name" value="BAG_chaperone_regulator"/>
</dbReference>
<feature type="compositionally biased region" description="Low complexity" evidence="2">
    <location>
        <begin position="160"/>
        <end position="171"/>
    </location>
</feature>
<dbReference type="PROSITE" id="PS51035">
    <property type="entry name" value="BAG"/>
    <property type="match status" value="1"/>
</dbReference>
<dbReference type="GO" id="GO:0050821">
    <property type="term" value="P:protein stabilization"/>
    <property type="evidence" value="ECO:0007669"/>
    <property type="project" value="TreeGrafter"/>
</dbReference>
<accession>A0A7L1HE06</accession>
<organism evidence="5 6">
    <name type="scientific">Nycticryphes semicollaris</name>
    <dbReference type="NCBI Taxonomy" id="227226"/>
    <lineage>
        <taxon>Eukaryota</taxon>
        <taxon>Metazoa</taxon>
        <taxon>Chordata</taxon>
        <taxon>Craniata</taxon>
        <taxon>Vertebrata</taxon>
        <taxon>Euteleostomi</taxon>
        <taxon>Archelosauria</taxon>
        <taxon>Archosauria</taxon>
        <taxon>Dinosauria</taxon>
        <taxon>Saurischia</taxon>
        <taxon>Theropoda</taxon>
        <taxon>Coelurosauria</taxon>
        <taxon>Aves</taxon>
        <taxon>Neognathae</taxon>
        <taxon>Neoaves</taxon>
        <taxon>Charadriiformes</taxon>
        <taxon>Rostratulidae</taxon>
        <taxon>Nycticryphes</taxon>
    </lineage>
</organism>
<feature type="region of interest" description="Disordered" evidence="2">
    <location>
        <begin position="1"/>
        <end position="85"/>
    </location>
</feature>
<dbReference type="GO" id="GO:0051087">
    <property type="term" value="F:protein-folding chaperone binding"/>
    <property type="evidence" value="ECO:0007669"/>
    <property type="project" value="InterPro"/>
</dbReference>
<dbReference type="InterPro" id="IPR036533">
    <property type="entry name" value="BAG_dom_sf"/>
</dbReference>
<dbReference type="PANTHER" id="PTHR12329:SF12">
    <property type="entry name" value="BAG FAMILY MOLECULAR CHAPERONE REGULATOR 3"/>
    <property type="match status" value="1"/>
</dbReference>
<dbReference type="InterPro" id="IPR001202">
    <property type="entry name" value="WW_dom"/>
</dbReference>
<feature type="region of interest" description="Disordered" evidence="2">
    <location>
        <begin position="131"/>
        <end position="403"/>
    </location>
</feature>
<dbReference type="FunFam" id="1.20.58.120:FF:000006">
    <property type="entry name" value="BAG family molecular chaperone regulator 3"/>
    <property type="match status" value="1"/>
</dbReference>
<dbReference type="PROSITE" id="PS50020">
    <property type="entry name" value="WW_DOMAIN_2"/>
    <property type="match status" value="1"/>
</dbReference>
<dbReference type="InterPro" id="IPR003103">
    <property type="entry name" value="BAG_domain"/>
</dbReference>
<comment type="caution">
    <text evidence="5">The sequence shown here is derived from an EMBL/GenBank/DDBJ whole genome shotgun (WGS) entry which is preliminary data.</text>
</comment>
<evidence type="ECO:0000256" key="2">
    <source>
        <dbReference type="SAM" id="MobiDB-lite"/>
    </source>
</evidence>
<evidence type="ECO:0000259" key="4">
    <source>
        <dbReference type="PROSITE" id="PS51035"/>
    </source>
</evidence>
<dbReference type="SMART" id="SM00264">
    <property type="entry name" value="BAG"/>
    <property type="match status" value="1"/>
</dbReference>
<feature type="compositionally biased region" description="Low complexity" evidence="2">
    <location>
        <begin position="267"/>
        <end position="282"/>
    </location>
</feature>
<dbReference type="GO" id="GO:0000774">
    <property type="term" value="F:adenyl-nucleotide exchange factor activity"/>
    <property type="evidence" value="ECO:0007669"/>
    <property type="project" value="TreeGrafter"/>
</dbReference>
<feature type="compositionally biased region" description="Low complexity" evidence="2">
    <location>
        <begin position="542"/>
        <end position="557"/>
    </location>
</feature>
<dbReference type="OrthoDB" id="333905at2759"/>
<keyword evidence="1" id="KW-0143">Chaperone</keyword>
<dbReference type="GO" id="GO:0005634">
    <property type="term" value="C:nucleus"/>
    <property type="evidence" value="ECO:0007669"/>
    <property type="project" value="TreeGrafter"/>
</dbReference>
<dbReference type="GO" id="GO:0005829">
    <property type="term" value="C:cytosol"/>
    <property type="evidence" value="ECO:0007669"/>
    <property type="project" value="TreeGrafter"/>
</dbReference>
<proteinExistence type="predicted"/>
<evidence type="ECO:0000313" key="5">
    <source>
        <dbReference type="EMBL" id="NXN23509.1"/>
    </source>
</evidence>